<dbReference type="STRING" id="549789.NIES30_08760"/>
<dbReference type="Proteomes" id="UP000185557">
    <property type="component" value="Unassembled WGS sequence"/>
</dbReference>
<dbReference type="RefSeq" id="WP_073608044.1">
    <property type="nucleotide sequence ID" value="NZ_MRCG01000005.1"/>
</dbReference>
<gene>
    <name evidence="1" type="ORF">NIES30_08760</name>
</gene>
<accession>A0A1U7J6Q8</accession>
<evidence type="ECO:0000313" key="1">
    <source>
        <dbReference type="EMBL" id="OKH48632.1"/>
    </source>
</evidence>
<reference evidence="1 2" key="1">
    <citation type="submission" date="2016-11" db="EMBL/GenBank/DDBJ databases">
        <title>Draft Genome Sequences of Nine Cyanobacterial Strains from Diverse Habitats.</title>
        <authorList>
            <person name="Zhu T."/>
            <person name="Hou S."/>
            <person name="Lu X."/>
            <person name="Hess W.R."/>
        </authorList>
    </citation>
    <scope>NUCLEOTIDE SEQUENCE [LARGE SCALE GENOMIC DNA]</scope>
    <source>
        <strain evidence="1 2">NIES-30</strain>
    </source>
</reference>
<evidence type="ECO:0000313" key="2">
    <source>
        <dbReference type="Proteomes" id="UP000185557"/>
    </source>
</evidence>
<protein>
    <submittedName>
        <fullName evidence="1">Uncharacterized protein</fullName>
    </submittedName>
</protein>
<dbReference type="EMBL" id="MRCG01000005">
    <property type="protein sequence ID" value="OKH48632.1"/>
    <property type="molecule type" value="Genomic_DNA"/>
</dbReference>
<comment type="caution">
    <text evidence="1">The sequence shown here is derived from an EMBL/GenBank/DDBJ whole genome shotgun (WGS) entry which is preliminary data.</text>
</comment>
<keyword evidence="2" id="KW-1185">Reference proteome</keyword>
<sequence length="82" mass="9002">MTSKSPKIGGLGGRCSNCCFCKFIPQFSNAVIGQVVHLFVRDDVLGENNRIDVDKVGAIGRMAGYEYCRTGDRFEIPNGFPK</sequence>
<dbReference type="Gene3D" id="2.30.110.10">
    <property type="entry name" value="Electron Transport, Fmn-binding Protein, Chain A"/>
    <property type="match status" value="1"/>
</dbReference>
<organism evidence="1 2">
    <name type="scientific">Phormidium tenue NIES-30</name>
    <dbReference type="NCBI Taxonomy" id="549789"/>
    <lineage>
        <taxon>Bacteria</taxon>
        <taxon>Bacillati</taxon>
        <taxon>Cyanobacteriota</taxon>
        <taxon>Cyanophyceae</taxon>
        <taxon>Oscillatoriophycideae</taxon>
        <taxon>Oscillatoriales</taxon>
        <taxon>Oscillatoriaceae</taxon>
        <taxon>Phormidium</taxon>
    </lineage>
</organism>
<dbReference type="SUPFAM" id="SSF50475">
    <property type="entry name" value="FMN-binding split barrel"/>
    <property type="match status" value="1"/>
</dbReference>
<dbReference type="InterPro" id="IPR012349">
    <property type="entry name" value="Split_barrel_FMN-bd"/>
</dbReference>
<proteinExistence type="predicted"/>
<dbReference type="AlphaFoldDB" id="A0A1U7J6Q8"/>
<name>A0A1U7J6Q8_9CYAN</name>